<dbReference type="EMBL" id="JAGDEL010000008">
    <property type="protein sequence ID" value="MBO1512527.1"/>
    <property type="molecule type" value="Genomic_DNA"/>
</dbReference>
<feature type="transmembrane region" description="Helical" evidence="1">
    <location>
        <begin position="80"/>
        <end position="101"/>
    </location>
</feature>
<keyword evidence="1" id="KW-0812">Transmembrane</keyword>
<feature type="transmembrane region" description="Helical" evidence="1">
    <location>
        <begin position="20"/>
        <end position="43"/>
    </location>
</feature>
<accession>A0ABS3N2N0</accession>
<protein>
    <submittedName>
        <fullName evidence="2">DUF624 domain-containing protein</fullName>
    </submittedName>
</protein>
<dbReference type="InterPro" id="IPR006938">
    <property type="entry name" value="DUF624"/>
</dbReference>
<keyword evidence="3" id="KW-1185">Reference proteome</keyword>
<name>A0ABS3N2N0_9BACI</name>
<evidence type="ECO:0000313" key="3">
    <source>
        <dbReference type="Proteomes" id="UP000663981"/>
    </source>
</evidence>
<evidence type="ECO:0000313" key="2">
    <source>
        <dbReference type="EMBL" id="MBO1512527.1"/>
    </source>
</evidence>
<feature type="transmembrane region" description="Helical" evidence="1">
    <location>
        <begin position="147"/>
        <end position="172"/>
    </location>
</feature>
<comment type="caution">
    <text evidence="2">The sequence shown here is derived from an EMBL/GenBank/DDBJ whole genome shotgun (WGS) entry which is preliminary data.</text>
</comment>
<gene>
    <name evidence="2" type="ORF">I7822_12680</name>
</gene>
<organism evidence="2 3">
    <name type="scientific">Metabacillus bambusae</name>
    <dbReference type="NCBI Taxonomy" id="2795218"/>
    <lineage>
        <taxon>Bacteria</taxon>
        <taxon>Bacillati</taxon>
        <taxon>Bacillota</taxon>
        <taxon>Bacilli</taxon>
        <taxon>Bacillales</taxon>
        <taxon>Bacillaceae</taxon>
        <taxon>Metabacillus</taxon>
    </lineage>
</organism>
<keyword evidence="1" id="KW-0472">Membrane</keyword>
<dbReference type="Pfam" id="PF04854">
    <property type="entry name" value="DUF624"/>
    <property type="match status" value="1"/>
</dbReference>
<reference evidence="2 3" key="1">
    <citation type="submission" date="2021-03" db="EMBL/GenBank/DDBJ databases">
        <title>Whole genome sequence of Metabacillus bambusae BG109.</title>
        <authorList>
            <person name="Jeong J.W."/>
        </authorList>
    </citation>
    <scope>NUCLEOTIDE SEQUENCE [LARGE SCALE GENOMIC DNA]</scope>
    <source>
        <strain evidence="2 3">BG109</strain>
    </source>
</reference>
<dbReference type="Proteomes" id="UP000663981">
    <property type="component" value="Unassembled WGS sequence"/>
</dbReference>
<keyword evidence="1" id="KW-1133">Transmembrane helix</keyword>
<evidence type="ECO:0000256" key="1">
    <source>
        <dbReference type="SAM" id="Phobius"/>
    </source>
</evidence>
<dbReference type="RefSeq" id="WP_207978620.1">
    <property type="nucleotide sequence ID" value="NZ_JAGDEL010000008.1"/>
</dbReference>
<feature type="transmembrane region" description="Helical" evidence="1">
    <location>
        <begin position="113"/>
        <end position="135"/>
    </location>
</feature>
<feature type="transmembrane region" description="Helical" evidence="1">
    <location>
        <begin position="178"/>
        <end position="198"/>
    </location>
</feature>
<proteinExistence type="predicted"/>
<sequence length="215" mass="24317">MEGNQLINKLNSLFSWVTKLAYVNGLWMLFSLVGFIVVGFFPATVAMMTICRKWLNGESEIPIFKTFVKTYKSALISSNLLGWILAGVGVLLYINFLVLQANTGQINVVTISAYYLFLFFFLITVSHALPVFVYYRVSFFSCIRNAFIMGLLNVHLSIAIIISQSAFFYLMFSYPSTAVFFLGSILSVIQMWLALLSFKRIDKKALKNKSVEAIV</sequence>